<name>A0A846WHA8_9ACTN</name>
<gene>
    <name evidence="4" type="ORF">HGA05_01620</name>
</gene>
<proteinExistence type="predicted"/>
<evidence type="ECO:0000259" key="2">
    <source>
        <dbReference type="Pfam" id="PF13622"/>
    </source>
</evidence>
<feature type="domain" description="Acyl-CoA thioesterase-like C-terminal" evidence="3">
    <location>
        <begin position="163"/>
        <end position="290"/>
    </location>
</feature>
<dbReference type="PANTHER" id="PTHR38110">
    <property type="entry name" value="CHROMOSOME 23, WHOLE GENOME SHOTGUN SEQUENCE"/>
    <property type="match status" value="1"/>
</dbReference>
<protein>
    <submittedName>
        <fullName evidence="4">Thioesterase family protein</fullName>
    </submittedName>
</protein>
<dbReference type="InterPro" id="IPR052389">
    <property type="entry name" value="Sec_Metab_Biosynth-Assoc"/>
</dbReference>
<dbReference type="InterPro" id="IPR049450">
    <property type="entry name" value="ACOT8-like_C"/>
</dbReference>
<feature type="domain" description="Acyl-CoA thioesterase-like N-terminal HotDog" evidence="2">
    <location>
        <begin position="40"/>
        <end position="133"/>
    </location>
</feature>
<sequence>MSPKLTELLDLTVTGGPVAAPTAPAEQQPSITYATSIDPAFTIGPKVHGGTMQMIIARAASRAFDDLAPSSPDTALHAADLVPVAIASDYLAAPDPAPVEVTATVRKRGRTVTLLHVDLAQNGLTMVSSSVTLARPDTGPSRHSSPHVLDDVAPTPAADALRIADSPMADVIHLGAALDTALDTHSFPAARGQTGDPVVRGWCRPKGAEPDADFAVLVCDISPPVVMNLAVFGWAPTVQLTTYIRREPAPGWLRFAATSLEVGPGMFEEDHLVVDSMGAVVAQSRQLALIPAGRVPKSSDTEDPTRQKTRPSRPVNEKGVPHQ</sequence>
<feature type="region of interest" description="Disordered" evidence="1">
    <location>
        <begin position="291"/>
        <end position="323"/>
    </location>
</feature>
<evidence type="ECO:0000259" key="3">
    <source>
        <dbReference type="Pfam" id="PF20789"/>
    </source>
</evidence>
<dbReference type="RefSeq" id="WP_006372730.1">
    <property type="nucleotide sequence ID" value="NZ_JAAXPC010000001.1"/>
</dbReference>
<evidence type="ECO:0000313" key="4">
    <source>
        <dbReference type="EMBL" id="NKY00280.1"/>
    </source>
</evidence>
<dbReference type="Pfam" id="PF20789">
    <property type="entry name" value="4HBT_3C"/>
    <property type="match status" value="1"/>
</dbReference>
<evidence type="ECO:0000256" key="1">
    <source>
        <dbReference type="SAM" id="MobiDB-lite"/>
    </source>
</evidence>
<dbReference type="AlphaFoldDB" id="A0A846WHA8"/>
<dbReference type="EMBL" id="JAAXPC010000001">
    <property type="protein sequence ID" value="NKY00280.1"/>
    <property type="molecule type" value="Genomic_DNA"/>
</dbReference>
<dbReference type="Proteomes" id="UP000563898">
    <property type="component" value="Unassembled WGS sequence"/>
</dbReference>
<dbReference type="InterPro" id="IPR049449">
    <property type="entry name" value="TesB_ACOT8-like_N"/>
</dbReference>
<evidence type="ECO:0000313" key="5">
    <source>
        <dbReference type="Proteomes" id="UP000563898"/>
    </source>
</evidence>
<reference evidence="4 5" key="1">
    <citation type="submission" date="2020-04" db="EMBL/GenBank/DDBJ databases">
        <title>MicrobeNet Type strains.</title>
        <authorList>
            <person name="Nicholson A.C."/>
        </authorList>
    </citation>
    <scope>NUCLEOTIDE SEQUENCE [LARGE SCALE GENOMIC DNA]</scope>
    <source>
        <strain evidence="4 5">ATCC BAA-14</strain>
    </source>
</reference>
<dbReference type="Gene3D" id="2.40.160.210">
    <property type="entry name" value="Acyl-CoA thioesterase, double hotdog domain"/>
    <property type="match status" value="1"/>
</dbReference>
<dbReference type="InterPro" id="IPR029069">
    <property type="entry name" value="HotDog_dom_sf"/>
</dbReference>
<dbReference type="SUPFAM" id="SSF54637">
    <property type="entry name" value="Thioesterase/thiol ester dehydrase-isomerase"/>
    <property type="match status" value="2"/>
</dbReference>
<organism evidence="4 5">
    <name type="scientific">Gordonia polyisoprenivorans</name>
    <dbReference type="NCBI Taxonomy" id="84595"/>
    <lineage>
        <taxon>Bacteria</taxon>
        <taxon>Bacillati</taxon>
        <taxon>Actinomycetota</taxon>
        <taxon>Actinomycetes</taxon>
        <taxon>Mycobacteriales</taxon>
        <taxon>Gordoniaceae</taxon>
        <taxon>Gordonia</taxon>
    </lineage>
</organism>
<dbReference type="Pfam" id="PF13622">
    <property type="entry name" value="4HBT_3"/>
    <property type="match status" value="1"/>
</dbReference>
<feature type="compositionally biased region" description="Basic and acidic residues" evidence="1">
    <location>
        <begin position="297"/>
        <end position="306"/>
    </location>
</feature>
<comment type="caution">
    <text evidence="4">The sequence shown here is derived from an EMBL/GenBank/DDBJ whole genome shotgun (WGS) entry which is preliminary data.</text>
</comment>
<dbReference type="PANTHER" id="PTHR38110:SF1">
    <property type="entry name" value="THIOESTERASE DOMAIN-CONTAINING PROTEIN"/>
    <property type="match status" value="1"/>
</dbReference>
<dbReference type="InterPro" id="IPR042171">
    <property type="entry name" value="Acyl-CoA_hotdog"/>
</dbReference>
<accession>A0A846WHA8</accession>